<evidence type="ECO:0000313" key="7">
    <source>
        <dbReference type="EMBL" id="ETW96069.1"/>
    </source>
</evidence>
<dbReference type="EMBL" id="AZHW01000838">
    <property type="protein sequence ID" value="ETW96069.1"/>
    <property type="molecule type" value="Genomic_DNA"/>
</dbReference>
<evidence type="ECO:0000256" key="4">
    <source>
        <dbReference type="ARBA" id="ARBA00023002"/>
    </source>
</evidence>
<comment type="cofactor">
    <cofactor evidence="1">
        <name>pyrroloquinoline quinone</name>
        <dbReference type="ChEBI" id="CHEBI:58442"/>
    </cofactor>
</comment>
<comment type="similarity">
    <text evidence="2">Belongs to the bacterial PQQ dehydrogenase family.</text>
</comment>
<evidence type="ECO:0000256" key="2">
    <source>
        <dbReference type="ARBA" id="ARBA00008156"/>
    </source>
</evidence>
<dbReference type="AlphaFoldDB" id="W4LDP8"/>
<dbReference type="PANTHER" id="PTHR32303">
    <property type="entry name" value="QUINOPROTEIN ALCOHOL DEHYDROGENASE (CYTOCHROME C)"/>
    <property type="match status" value="1"/>
</dbReference>
<name>W4LDP8_ENTF1</name>
<dbReference type="Pfam" id="PF13360">
    <property type="entry name" value="PQQ_2"/>
    <property type="match status" value="1"/>
</dbReference>
<dbReference type="NCBIfam" id="TIGR03075">
    <property type="entry name" value="PQQ_enz_alc_DH"/>
    <property type="match status" value="1"/>
</dbReference>
<dbReference type="GO" id="GO:0005509">
    <property type="term" value="F:calcium ion binding"/>
    <property type="evidence" value="ECO:0007669"/>
    <property type="project" value="InterPro"/>
</dbReference>
<keyword evidence="4" id="KW-0560">Oxidoreductase</keyword>
<reference evidence="7 8" key="1">
    <citation type="journal article" date="2014" name="Nature">
        <title>An environmental bacterial taxon with a large and distinct metabolic repertoire.</title>
        <authorList>
            <person name="Wilson M.C."/>
            <person name="Mori T."/>
            <person name="Ruckert C."/>
            <person name="Uria A.R."/>
            <person name="Helf M.J."/>
            <person name="Takada K."/>
            <person name="Gernert C."/>
            <person name="Steffens U.A."/>
            <person name="Heycke N."/>
            <person name="Schmitt S."/>
            <person name="Rinke C."/>
            <person name="Helfrich E.J."/>
            <person name="Brachmann A.O."/>
            <person name="Gurgui C."/>
            <person name="Wakimoto T."/>
            <person name="Kracht M."/>
            <person name="Crusemann M."/>
            <person name="Hentschel U."/>
            <person name="Abe I."/>
            <person name="Matsunaga S."/>
            <person name="Kalinowski J."/>
            <person name="Takeyama H."/>
            <person name="Piel J."/>
        </authorList>
    </citation>
    <scope>NUCLEOTIDE SEQUENCE [LARGE SCALE GENOMIC DNA]</scope>
    <source>
        <strain evidence="8">TSY1</strain>
    </source>
</reference>
<dbReference type="SMART" id="SM00564">
    <property type="entry name" value="PQQ"/>
    <property type="match status" value="6"/>
</dbReference>
<evidence type="ECO:0000313" key="8">
    <source>
        <dbReference type="Proteomes" id="UP000019141"/>
    </source>
</evidence>
<proteinExistence type="inferred from homology"/>
<accession>W4LDP8</accession>
<dbReference type="Pfam" id="PF01011">
    <property type="entry name" value="PQQ"/>
    <property type="match status" value="1"/>
</dbReference>
<feature type="domain" description="Pyrrolo-quinoline quinone repeat" evidence="6">
    <location>
        <begin position="446"/>
        <end position="516"/>
    </location>
</feature>
<dbReference type="InterPro" id="IPR018391">
    <property type="entry name" value="PQQ_b-propeller_rpt"/>
</dbReference>
<gene>
    <name evidence="7" type="ORF">ETSY1_28085</name>
</gene>
<dbReference type="GO" id="GO:0016020">
    <property type="term" value="C:membrane"/>
    <property type="evidence" value="ECO:0007669"/>
    <property type="project" value="InterPro"/>
</dbReference>
<dbReference type="Proteomes" id="UP000019141">
    <property type="component" value="Unassembled WGS sequence"/>
</dbReference>
<dbReference type="InterPro" id="IPR002372">
    <property type="entry name" value="PQQ_rpt_dom"/>
</dbReference>
<comment type="caution">
    <text evidence="7">The sequence shown here is derived from an EMBL/GenBank/DDBJ whole genome shotgun (WGS) entry which is preliminary data.</text>
</comment>
<dbReference type="HOGENOM" id="CLU_018478_0_0_7"/>
<dbReference type="InterPro" id="IPR017512">
    <property type="entry name" value="PQQ_MeOH/EtOH_DH"/>
</dbReference>
<dbReference type="InterPro" id="IPR011047">
    <property type="entry name" value="Quinoprotein_ADH-like_sf"/>
</dbReference>
<feature type="domain" description="Pyrrolo-quinoline quinone repeat" evidence="5">
    <location>
        <begin position="53"/>
        <end position="352"/>
    </location>
</feature>
<dbReference type="Gene3D" id="2.140.10.10">
    <property type="entry name" value="Quinoprotein alcohol dehydrogenase-like superfamily"/>
    <property type="match status" value="1"/>
</dbReference>
<keyword evidence="3" id="KW-0479">Metal-binding</keyword>
<protein>
    <recommendedName>
        <fullName evidence="5 6">Pyrrolo-quinoline quinone repeat domain-containing protein</fullName>
    </recommendedName>
</protein>
<sequence length="517" mass="56875">MTQPTKSTRQTLPIHRFALIITGLVLLGIAGQSAAQNVTFERLIRADREPANWMTYYGTYNGWRYSALNQINTQNVGQLAVKWTRTIGEYQGLQVTPIVVDGIMYLTSADNDVHAFNAATGERLWRHAYSTTAQRQVMRNRGVAVAGDKVFMGTWDAYLVALDAKTGKRLWRTRAGDYAAGHRFTSPPLIVKDKAIIGFGTMEYPTRGAIDAYDVNTGERLWRFHTIPEPGQAGHDSWDGESWQYGCGPAWLPGTYDARLDLVYIGIGNPCPMYDGGPRSGDNLYTNAIVALEPETGKLRWYFQSLPHDVWDYDAVNEPVLVDTVVGGRSVQSLLQAGKNGYFYVLDRTNGKFLRADPFVPRITWTTGLDANGRPAIGNVPGQPPALICPSAFGGTSWNHMAYHPQTGYAYIPAADMCVWVVKARTFPRQGQSYRGGRAIEMDAGSHGLLVAMDVATGQIKWQYQSPYPMFASVLTTAGGLVMTGDLEGNALAFDAATGVRLWQFPTGDPHQGSPIS</sequence>
<keyword evidence="8" id="KW-1185">Reference proteome</keyword>
<evidence type="ECO:0000259" key="5">
    <source>
        <dbReference type="Pfam" id="PF01011"/>
    </source>
</evidence>
<dbReference type="SUPFAM" id="SSF50998">
    <property type="entry name" value="Quinoprotein alcohol dehydrogenase-like"/>
    <property type="match status" value="1"/>
</dbReference>
<evidence type="ECO:0000259" key="6">
    <source>
        <dbReference type="Pfam" id="PF13360"/>
    </source>
</evidence>
<evidence type="ECO:0000256" key="1">
    <source>
        <dbReference type="ARBA" id="ARBA00001931"/>
    </source>
</evidence>
<evidence type="ECO:0000256" key="3">
    <source>
        <dbReference type="ARBA" id="ARBA00022723"/>
    </source>
</evidence>
<dbReference type="GO" id="GO:0016614">
    <property type="term" value="F:oxidoreductase activity, acting on CH-OH group of donors"/>
    <property type="evidence" value="ECO:0007669"/>
    <property type="project" value="InterPro"/>
</dbReference>
<organism evidence="7 8">
    <name type="scientific">Entotheonella factor</name>
    <dbReference type="NCBI Taxonomy" id="1429438"/>
    <lineage>
        <taxon>Bacteria</taxon>
        <taxon>Pseudomonadati</taxon>
        <taxon>Nitrospinota/Tectimicrobiota group</taxon>
        <taxon>Candidatus Tectimicrobiota</taxon>
        <taxon>Candidatus Entotheonellia</taxon>
        <taxon>Candidatus Entotheonellales</taxon>
        <taxon>Candidatus Entotheonellaceae</taxon>
        <taxon>Candidatus Entotheonella</taxon>
    </lineage>
</organism>
<feature type="non-terminal residue" evidence="7">
    <location>
        <position position="517"/>
    </location>
</feature>